<accession>A0ABN0C461</accession>
<dbReference type="Proteomes" id="UP000003179">
    <property type="component" value="Unassembled WGS sequence"/>
</dbReference>
<dbReference type="RefSeq" id="WP_002527149.1">
    <property type="nucleotide sequence ID" value="NZ_GL383186.1"/>
</dbReference>
<name>A0ABN0C461_9ACTN</name>
<keyword evidence="2" id="KW-1185">Reference proteome</keyword>
<sequence>MADIPSTGFPTLSEITAHKLVPVVVINDADQADALGEILFAAGSQLQK</sequence>
<comment type="caution">
    <text evidence="1">The sequence shown here is derived from an EMBL/GenBank/DDBJ whole genome shotgun (WGS) entry which is preliminary data.</text>
</comment>
<reference evidence="1" key="1">
    <citation type="submission" date="2010-08" db="EMBL/GenBank/DDBJ databases">
        <authorList>
            <person name="Weinstock G."/>
            <person name="Sodergren E."/>
            <person name="Clifton S."/>
            <person name="Fulton L."/>
            <person name="Fulton B."/>
            <person name="Courtney L."/>
            <person name="Fronick C."/>
            <person name="Harrison M."/>
            <person name="Strong C."/>
            <person name="Farmer C."/>
            <person name="Delahaunty K."/>
            <person name="Markovic C."/>
            <person name="Hall O."/>
            <person name="Minx P."/>
            <person name="Tomlinson C."/>
            <person name="Mitreva M."/>
            <person name="Hou S."/>
            <person name="Chen J."/>
            <person name="Wollam A."/>
            <person name="Pepin K.H."/>
            <person name="Johnson M."/>
            <person name="Bhonagiri V."/>
            <person name="Zhang X."/>
            <person name="Suruliraj S."/>
            <person name="Warren W."/>
            <person name="Chinwalla A."/>
            <person name="Mardis E.R."/>
            <person name="Wilson R.K."/>
        </authorList>
    </citation>
    <scope>NUCLEOTIDE SEQUENCE [LARGE SCALE GENOMIC DNA]</scope>
    <source>
        <strain evidence="1">HL044PA1</strain>
    </source>
</reference>
<protein>
    <submittedName>
        <fullName evidence="1">Uncharacterized protein</fullName>
    </submittedName>
</protein>
<evidence type="ECO:0000313" key="2">
    <source>
        <dbReference type="Proteomes" id="UP000003179"/>
    </source>
</evidence>
<dbReference type="GeneID" id="92881941"/>
<organism evidence="1 2">
    <name type="scientific">Cutibacterium modestum HL044PA1</name>
    <dbReference type="NCBI Taxonomy" id="765109"/>
    <lineage>
        <taxon>Bacteria</taxon>
        <taxon>Bacillati</taxon>
        <taxon>Actinomycetota</taxon>
        <taxon>Actinomycetes</taxon>
        <taxon>Propionibacteriales</taxon>
        <taxon>Propionibacteriaceae</taxon>
        <taxon>Cutibacterium</taxon>
        <taxon>Cutibacterium modestum</taxon>
    </lineage>
</organism>
<proteinExistence type="predicted"/>
<gene>
    <name evidence="1" type="ORF">HMPREF9607_01818</name>
</gene>
<evidence type="ECO:0000313" key="1">
    <source>
        <dbReference type="EMBL" id="EFS91952.1"/>
    </source>
</evidence>
<dbReference type="EMBL" id="ADZU01000030">
    <property type="protein sequence ID" value="EFS91952.1"/>
    <property type="molecule type" value="Genomic_DNA"/>
</dbReference>